<name>B9FX79_ORYSJ</name>
<evidence type="ECO:0000313" key="2">
    <source>
        <dbReference type="EMBL" id="EEE67166.1"/>
    </source>
</evidence>
<feature type="region of interest" description="Disordered" evidence="1">
    <location>
        <begin position="123"/>
        <end position="142"/>
    </location>
</feature>
<evidence type="ECO:0000256" key="1">
    <source>
        <dbReference type="SAM" id="MobiDB-lite"/>
    </source>
</evidence>
<gene>
    <name evidence="2" type="ORF">OsJ_24251</name>
</gene>
<reference evidence="2" key="2">
    <citation type="submission" date="2008-12" db="EMBL/GenBank/DDBJ databases">
        <title>Improved gene annotation of the rice (Oryza sativa) genomes.</title>
        <authorList>
            <person name="Wang J."/>
            <person name="Li R."/>
            <person name="Fan W."/>
            <person name="Huang Q."/>
            <person name="Zhang J."/>
            <person name="Zhou Y."/>
            <person name="Hu Y."/>
            <person name="Zi S."/>
            <person name="Li J."/>
            <person name="Ni P."/>
            <person name="Zheng H."/>
            <person name="Zhang Y."/>
            <person name="Zhao M."/>
            <person name="Hao Q."/>
            <person name="McDermott J."/>
            <person name="Samudrala R."/>
            <person name="Kristiansen K."/>
            <person name="Wong G.K.-S."/>
        </authorList>
    </citation>
    <scope>NUCLEOTIDE SEQUENCE</scope>
</reference>
<accession>B9FX79</accession>
<protein>
    <submittedName>
        <fullName evidence="2">Uncharacterized protein</fullName>
    </submittedName>
</protein>
<organism evidence="2">
    <name type="scientific">Oryza sativa subsp. japonica</name>
    <name type="common">Rice</name>
    <dbReference type="NCBI Taxonomy" id="39947"/>
    <lineage>
        <taxon>Eukaryota</taxon>
        <taxon>Viridiplantae</taxon>
        <taxon>Streptophyta</taxon>
        <taxon>Embryophyta</taxon>
        <taxon>Tracheophyta</taxon>
        <taxon>Spermatophyta</taxon>
        <taxon>Magnoliopsida</taxon>
        <taxon>Liliopsida</taxon>
        <taxon>Poales</taxon>
        <taxon>Poaceae</taxon>
        <taxon>BOP clade</taxon>
        <taxon>Oryzoideae</taxon>
        <taxon>Oryzeae</taxon>
        <taxon>Oryzinae</taxon>
        <taxon>Oryza</taxon>
        <taxon>Oryza sativa</taxon>
    </lineage>
</organism>
<dbReference type="Proteomes" id="UP000007752">
    <property type="component" value="Chromosome 7"/>
</dbReference>
<dbReference type="EMBL" id="CM000144">
    <property type="protein sequence ID" value="EEE67166.1"/>
    <property type="molecule type" value="Genomic_DNA"/>
</dbReference>
<proteinExistence type="predicted"/>
<reference evidence="2" key="1">
    <citation type="journal article" date="2005" name="PLoS Biol.">
        <title>The genomes of Oryza sativa: a history of duplications.</title>
        <authorList>
            <person name="Yu J."/>
            <person name="Wang J."/>
            <person name="Lin W."/>
            <person name="Li S."/>
            <person name="Li H."/>
            <person name="Zhou J."/>
            <person name="Ni P."/>
            <person name="Dong W."/>
            <person name="Hu S."/>
            <person name="Zeng C."/>
            <person name="Zhang J."/>
            <person name="Zhang Y."/>
            <person name="Li R."/>
            <person name="Xu Z."/>
            <person name="Li S."/>
            <person name="Li X."/>
            <person name="Zheng H."/>
            <person name="Cong L."/>
            <person name="Lin L."/>
            <person name="Yin J."/>
            <person name="Geng J."/>
            <person name="Li G."/>
            <person name="Shi J."/>
            <person name="Liu J."/>
            <person name="Lv H."/>
            <person name="Li J."/>
            <person name="Wang J."/>
            <person name="Deng Y."/>
            <person name="Ran L."/>
            <person name="Shi X."/>
            <person name="Wang X."/>
            <person name="Wu Q."/>
            <person name="Li C."/>
            <person name="Ren X."/>
            <person name="Wang J."/>
            <person name="Wang X."/>
            <person name="Li D."/>
            <person name="Liu D."/>
            <person name="Zhang X."/>
            <person name="Ji Z."/>
            <person name="Zhao W."/>
            <person name="Sun Y."/>
            <person name="Zhang Z."/>
            <person name="Bao J."/>
            <person name="Han Y."/>
            <person name="Dong L."/>
            <person name="Ji J."/>
            <person name="Chen P."/>
            <person name="Wu S."/>
            <person name="Liu J."/>
            <person name="Xiao Y."/>
            <person name="Bu D."/>
            <person name="Tan J."/>
            <person name="Yang L."/>
            <person name="Ye C."/>
            <person name="Zhang J."/>
            <person name="Xu J."/>
            <person name="Zhou Y."/>
            <person name="Yu Y."/>
            <person name="Zhang B."/>
            <person name="Zhuang S."/>
            <person name="Wei H."/>
            <person name="Liu B."/>
            <person name="Lei M."/>
            <person name="Yu H."/>
            <person name="Li Y."/>
            <person name="Xu H."/>
            <person name="Wei S."/>
            <person name="He X."/>
            <person name="Fang L."/>
            <person name="Zhang Z."/>
            <person name="Zhang Y."/>
            <person name="Huang X."/>
            <person name="Su Z."/>
            <person name="Tong W."/>
            <person name="Li J."/>
            <person name="Tong Z."/>
            <person name="Li S."/>
            <person name="Ye J."/>
            <person name="Wang L."/>
            <person name="Fang L."/>
            <person name="Lei T."/>
            <person name="Chen C."/>
            <person name="Chen H."/>
            <person name="Xu Z."/>
            <person name="Li H."/>
            <person name="Huang H."/>
            <person name="Zhang F."/>
            <person name="Xu H."/>
            <person name="Li N."/>
            <person name="Zhao C."/>
            <person name="Li S."/>
            <person name="Dong L."/>
            <person name="Huang Y."/>
            <person name="Li L."/>
            <person name="Xi Y."/>
            <person name="Qi Q."/>
            <person name="Li W."/>
            <person name="Zhang B."/>
            <person name="Hu W."/>
            <person name="Zhang Y."/>
            <person name="Tian X."/>
            <person name="Jiao Y."/>
            <person name="Liang X."/>
            <person name="Jin J."/>
            <person name="Gao L."/>
            <person name="Zheng W."/>
            <person name="Hao B."/>
            <person name="Liu S."/>
            <person name="Wang W."/>
            <person name="Yuan L."/>
            <person name="Cao M."/>
            <person name="McDermott J."/>
            <person name="Samudrala R."/>
            <person name="Wang J."/>
            <person name="Wong G.K."/>
            <person name="Yang H."/>
        </authorList>
    </citation>
    <scope>NUCLEOTIDE SEQUENCE [LARGE SCALE GENOMIC DNA]</scope>
</reference>
<dbReference type="AlphaFoldDB" id="B9FX79"/>
<sequence length="142" mass="15506">MPSLFRISNRTPLSSCRFRIDDNPREVQTWRITSKLFFSTAAWRKVLPLASRRVAQSGHFSSRAFTASRLSADAAACMGYCPYMSGWYAVDTLASSSSLVADDGPADFDHRNHSPGVEYSMVANGPADIDPRDGSPAIDAAK</sequence>